<comment type="similarity">
    <text evidence="5 14">In the N-terminal section; belongs to the PRA-CH family.</text>
</comment>
<dbReference type="EC" id="3.5.4.19" evidence="14"/>
<dbReference type="InterPro" id="IPR021130">
    <property type="entry name" value="PRib-ATP_PPHydrolase-like"/>
</dbReference>
<organism evidence="16 17">
    <name type="scientific">Sphingomicrobium clamense</name>
    <dbReference type="NCBI Taxonomy" id="2851013"/>
    <lineage>
        <taxon>Bacteria</taxon>
        <taxon>Pseudomonadati</taxon>
        <taxon>Pseudomonadota</taxon>
        <taxon>Alphaproteobacteria</taxon>
        <taxon>Sphingomonadales</taxon>
        <taxon>Sphingomonadaceae</taxon>
        <taxon>Sphingomicrobium</taxon>
    </lineage>
</organism>
<keyword evidence="10 14" id="KW-0378">Hydrolase</keyword>
<dbReference type="InterPro" id="IPR023019">
    <property type="entry name" value="His_synth_HisIE"/>
</dbReference>
<keyword evidence="9 14" id="KW-0547">Nucleotide-binding</keyword>
<dbReference type="NCBIfam" id="NF000768">
    <property type="entry name" value="PRK00051.1"/>
    <property type="match status" value="1"/>
</dbReference>
<keyword evidence="7 14" id="KW-0963">Cytoplasm</keyword>
<dbReference type="NCBIfam" id="TIGR03188">
    <property type="entry name" value="histidine_hisI"/>
    <property type="match status" value="1"/>
</dbReference>
<evidence type="ECO:0000256" key="4">
    <source>
        <dbReference type="ARBA" id="ARBA00007731"/>
    </source>
</evidence>
<evidence type="ECO:0000313" key="16">
    <source>
        <dbReference type="EMBL" id="MBW0143986.1"/>
    </source>
</evidence>
<evidence type="ECO:0000256" key="5">
    <source>
        <dbReference type="ARBA" id="ARBA00008299"/>
    </source>
</evidence>
<comment type="pathway">
    <text evidence="3 14">Amino-acid biosynthesis; L-histidine biosynthesis; L-histidine from 5-phospho-alpha-D-ribose 1-diphosphate: step 2/9.</text>
</comment>
<dbReference type="InterPro" id="IPR008179">
    <property type="entry name" value="HisE"/>
</dbReference>
<keyword evidence="8 14" id="KW-0028">Amino-acid biosynthesis</keyword>
<evidence type="ECO:0000256" key="12">
    <source>
        <dbReference type="ARBA" id="ARBA00023102"/>
    </source>
</evidence>
<reference evidence="16 17" key="1">
    <citation type="submission" date="2021-07" db="EMBL/GenBank/DDBJ databases">
        <title>The draft genome sequence of Sphingomicrobium sp. B8.</title>
        <authorList>
            <person name="Mu L."/>
        </authorList>
    </citation>
    <scope>NUCLEOTIDE SEQUENCE [LARGE SCALE GENOMIC DNA]</scope>
    <source>
        <strain evidence="16 17">B8</strain>
    </source>
</reference>
<keyword evidence="17" id="KW-1185">Reference proteome</keyword>
<gene>
    <name evidence="14" type="primary">hisI</name>
    <name evidence="14" type="synonym">hisIE</name>
    <name evidence="16" type="ORF">KTQ36_01590</name>
</gene>
<feature type="region of interest" description="Phosphoribosyl-AMP cyclohydrolase" evidence="14">
    <location>
        <begin position="1"/>
        <end position="111"/>
    </location>
</feature>
<comment type="pathway">
    <text evidence="14">Amino-acid biosynthesis; L-histidine biosynthesis; L-histidine from 5-phospho-alpha-D-ribose 1-diphosphate: step 3/9.</text>
</comment>
<dbReference type="NCBIfam" id="NF002747">
    <property type="entry name" value="PRK02759.1"/>
    <property type="match status" value="1"/>
</dbReference>
<evidence type="ECO:0000256" key="7">
    <source>
        <dbReference type="ARBA" id="ARBA00022490"/>
    </source>
</evidence>
<dbReference type="HAMAP" id="MF_01019">
    <property type="entry name" value="HisIE"/>
    <property type="match status" value="1"/>
</dbReference>
<accession>A0ABS6V363</accession>
<dbReference type="CDD" id="cd11534">
    <property type="entry name" value="NTP-PPase_HisIE_like"/>
    <property type="match status" value="1"/>
</dbReference>
<dbReference type="Pfam" id="PF01502">
    <property type="entry name" value="PRA-CH"/>
    <property type="match status" value="1"/>
</dbReference>
<evidence type="ECO:0000256" key="10">
    <source>
        <dbReference type="ARBA" id="ARBA00022801"/>
    </source>
</evidence>
<feature type="domain" description="Phosphoribosyl-AMP cyclohydrolase" evidence="15">
    <location>
        <begin position="29"/>
        <end position="101"/>
    </location>
</feature>
<dbReference type="Pfam" id="PF01503">
    <property type="entry name" value="PRA-PH"/>
    <property type="match status" value="1"/>
</dbReference>
<evidence type="ECO:0000256" key="3">
    <source>
        <dbReference type="ARBA" id="ARBA00005204"/>
    </source>
</evidence>
<dbReference type="EMBL" id="JAHVAH010000001">
    <property type="protein sequence ID" value="MBW0143986.1"/>
    <property type="molecule type" value="Genomic_DNA"/>
</dbReference>
<keyword evidence="12 14" id="KW-0368">Histidine biosynthesis</keyword>
<evidence type="ECO:0000256" key="14">
    <source>
        <dbReference type="HAMAP-Rule" id="MF_01019"/>
    </source>
</evidence>
<keyword evidence="13 14" id="KW-0511">Multifunctional enzyme</keyword>
<sequence length="201" mass="21569">MNIDQLAWDKMDGLLPAIVQDAASGEVRMLGYMSRDALAATLDTGKVTFFSRSNQALWVKGETSGNTLDLVSVATDCDDDALLVVARPAGPTCHKGMRSCFGEDVITGTGFIGQLERIVSARASSDPDDSYTARLMERGIKRIAQKVGEEGVEAALAATAGDKHEVASEVADLVYHLTVLLKASDTDWQAVIDVLKERHEA</sequence>
<dbReference type="PANTHER" id="PTHR42945">
    <property type="entry name" value="HISTIDINE BIOSYNTHESIS BIFUNCTIONAL PROTEIN"/>
    <property type="match status" value="1"/>
</dbReference>
<dbReference type="InterPro" id="IPR002496">
    <property type="entry name" value="PRib_AMP_CycHydrolase_dom"/>
</dbReference>
<comment type="catalytic activity">
    <reaction evidence="14">
        <text>1-(5-phospho-beta-D-ribosyl)-5'-AMP + H2O = 1-(5-phospho-beta-D-ribosyl)-5-[(5-phospho-beta-D-ribosylamino)methylideneamino]imidazole-4-carboxamide</text>
        <dbReference type="Rhea" id="RHEA:20049"/>
        <dbReference type="ChEBI" id="CHEBI:15377"/>
        <dbReference type="ChEBI" id="CHEBI:58435"/>
        <dbReference type="ChEBI" id="CHEBI:59457"/>
        <dbReference type="EC" id="3.5.4.19"/>
    </reaction>
</comment>
<evidence type="ECO:0000256" key="2">
    <source>
        <dbReference type="ARBA" id="ARBA00004496"/>
    </source>
</evidence>
<dbReference type="PANTHER" id="PTHR42945:SF9">
    <property type="entry name" value="HISTIDINE BIOSYNTHESIS BIFUNCTIONAL PROTEIN HISIE"/>
    <property type="match status" value="1"/>
</dbReference>
<evidence type="ECO:0000256" key="8">
    <source>
        <dbReference type="ARBA" id="ARBA00022605"/>
    </source>
</evidence>
<keyword evidence="11 14" id="KW-0067">ATP-binding</keyword>
<name>A0ABS6V363_9SPHN</name>
<comment type="caution">
    <text evidence="16">The sequence shown here is derived from an EMBL/GenBank/DDBJ whole genome shotgun (WGS) entry which is preliminary data.</text>
</comment>
<comment type="similarity">
    <text evidence="4 14">In the C-terminal section; belongs to the PRA-PH family.</text>
</comment>
<dbReference type="EC" id="3.6.1.31" evidence="14"/>
<evidence type="ECO:0000256" key="6">
    <source>
        <dbReference type="ARBA" id="ARBA00009392"/>
    </source>
</evidence>
<comment type="catalytic activity">
    <reaction evidence="1 14">
        <text>1-(5-phospho-beta-D-ribosyl)-ATP + H2O = 1-(5-phospho-beta-D-ribosyl)-5'-AMP + diphosphate + H(+)</text>
        <dbReference type="Rhea" id="RHEA:22828"/>
        <dbReference type="ChEBI" id="CHEBI:15377"/>
        <dbReference type="ChEBI" id="CHEBI:15378"/>
        <dbReference type="ChEBI" id="CHEBI:33019"/>
        <dbReference type="ChEBI" id="CHEBI:59457"/>
        <dbReference type="ChEBI" id="CHEBI:73183"/>
        <dbReference type="EC" id="3.6.1.31"/>
    </reaction>
</comment>
<evidence type="ECO:0000256" key="13">
    <source>
        <dbReference type="ARBA" id="ARBA00023268"/>
    </source>
</evidence>
<comment type="subcellular location">
    <subcellularLocation>
        <location evidence="2 14">Cytoplasm</location>
    </subcellularLocation>
</comment>
<proteinExistence type="inferred from homology"/>
<dbReference type="GO" id="GO:0004635">
    <property type="term" value="F:phosphoribosyl-AMP cyclohydrolase activity"/>
    <property type="evidence" value="ECO:0007669"/>
    <property type="project" value="UniProtKB-EC"/>
</dbReference>
<dbReference type="HAMAP" id="MF_01020">
    <property type="entry name" value="HisE"/>
    <property type="match status" value="1"/>
</dbReference>
<protein>
    <recommendedName>
        <fullName evidence="14">Histidine biosynthesis bifunctional protein HisIE</fullName>
    </recommendedName>
    <domain>
        <recommendedName>
            <fullName evidence="14">Phosphoribosyl-AMP cyclohydrolase</fullName>
            <shortName evidence="14">PRA-CH</shortName>
            <ecNumber evidence="14">3.5.4.19</ecNumber>
        </recommendedName>
    </domain>
    <domain>
        <recommendedName>
            <fullName evidence="14">Phosphoribosyl-ATP pyrophosphatase</fullName>
            <shortName evidence="14">PRA-PH</shortName>
            <ecNumber evidence="14">3.6.1.31</ecNumber>
        </recommendedName>
    </domain>
</protein>
<evidence type="ECO:0000256" key="1">
    <source>
        <dbReference type="ARBA" id="ARBA00001460"/>
    </source>
</evidence>
<evidence type="ECO:0000256" key="11">
    <source>
        <dbReference type="ARBA" id="ARBA00022840"/>
    </source>
</evidence>
<evidence type="ECO:0000259" key="15">
    <source>
        <dbReference type="Pfam" id="PF01502"/>
    </source>
</evidence>
<comment type="similarity">
    <text evidence="6">Belongs to the PRA-PH family.</text>
</comment>
<feature type="region of interest" description="Phosphoribosyl-ATP pyrophosphohydrolase" evidence="14">
    <location>
        <begin position="112"/>
        <end position="201"/>
    </location>
</feature>
<dbReference type="Proteomes" id="UP000698028">
    <property type="component" value="Unassembled WGS sequence"/>
</dbReference>
<dbReference type="GO" id="GO:0004636">
    <property type="term" value="F:phosphoribosyl-ATP diphosphatase activity"/>
    <property type="evidence" value="ECO:0007669"/>
    <property type="project" value="UniProtKB-EC"/>
</dbReference>
<evidence type="ECO:0000313" key="17">
    <source>
        <dbReference type="Proteomes" id="UP000698028"/>
    </source>
</evidence>
<dbReference type="RefSeq" id="WP_218632023.1">
    <property type="nucleotide sequence ID" value="NZ_JAHVAH010000001.1"/>
</dbReference>
<evidence type="ECO:0000256" key="9">
    <source>
        <dbReference type="ARBA" id="ARBA00022741"/>
    </source>
</evidence>